<name>A0ABV5YK32_9ACTN</name>
<keyword evidence="4" id="KW-1185">Reference proteome</keyword>
<keyword evidence="1" id="KW-0238">DNA-binding</keyword>
<dbReference type="SUPFAM" id="SSF56349">
    <property type="entry name" value="DNA breaking-rejoining enzymes"/>
    <property type="match status" value="1"/>
</dbReference>
<feature type="region of interest" description="Disordered" evidence="2">
    <location>
        <begin position="87"/>
        <end position="125"/>
    </location>
</feature>
<gene>
    <name evidence="3" type="ORF">ACFFNX_24665</name>
</gene>
<reference evidence="3 4" key="1">
    <citation type="submission" date="2024-09" db="EMBL/GenBank/DDBJ databases">
        <authorList>
            <person name="Sun Q."/>
            <person name="Mori K."/>
        </authorList>
    </citation>
    <scope>NUCLEOTIDE SEQUENCE [LARGE SCALE GENOMIC DNA]</scope>
    <source>
        <strain evidence="3 4">TBRC 0563</strain>
    </source>
</reference>
<evidence type="ECO:0000256" key="2">
    <source>
        <dbReference type="SAM" id="MobiDB-lite"/>
    </source>
</evidence>
<feature type="compositionally biased region" description="Basic residues" evidence="2">
    <location>
        <begin position="116"/>
        <end position="125"/>
    </location>
</feature>
<evidence type="ECO:0000313" key="3">
    <source>
        <dbReference type="EMBL" id="MFB9835378.1"/>
    </source>
</evidence>
<proteinExistence type="predicted"/>
<dbReference type="RefSeq" id="WP_378206754.1">
    <property type="nucleotide sequence ID" value="NZ_JBHLZP010000197.1"/>
</dbReference>
<evidence type="ECO:0000313" key="4">
    <source>
        <dbReference type="Proteomes" id="UP001589627"/>
    </source>
</evidence>
<organism evidence="3 4">
    <name type="scientific">Actinoallomurus acaciae</name>
    <dbReference type="NCBI Taxonomy" id="502577"/>
    <lineage>
        <taxon>Bacteria</taxon>
        <taxon>Bacillati</taxon>
        <taxon>Actinomycetota</taxon>
        <taxon>Actinomycetes</taxon>
        <taxon>Streptosporangiales</taxon>
        <taxon>Thermomonosporaceae</taxon>
        <taxon>Actinoallomurus</taxon>
    </lineage>
</organism>
<evidence type="ECO:0000256" key="1">
    <source>
        <dbReference type="ARBA" id="ARBA00023125"/>
    </source>
</evidence>
<protein>
    <submittedName>
        <fullName evidence="3">Uncharacterized protein</fullName>
    </submittedName>
</protein>
<sequence length="125" mass="13646">MSKGLKGGNSDTIKTNRIVVEMHVMPLIGKAKLKNLRADDVDKWLDGLMDKLSTRSLQGVHSILEWAIRQAQARNKVLKNVAGLLTTPQGRGTAEFPTRTGSPLDVGNAQRSSRAITRKAKIGED</sequence>
<comment type="caution">
    <text evidence="3">The sequence shown here is derived from an EMBL/GenBank/DDBJ whole genome shotgun (WGS) entry which is preliminary data.</text>
</comment>
<dbReference type="Proteomes" id="UP001589627">
    <property type="component" value="Unassembled WGS sequence"/>
</dbReference>
<accession>A0ABV5YK32</accession>
<dbReference type="InterPro" id="IPR011010">
    <property type="entry name" value="DNA_brk_join_enz"/>
</dbReference>
<dbReference type="InterPro" id="IPR010998">
    <property type="entry name" value="Integrase_recombinase_N"/>
</dbReference>
<dbReference type="EMBL" id="JBHLZP010000197">
    <property type="protein sequence ID" value="MFB9835378.1"/>
    <property type="molecule type" value="Genomic_DNA"/>
</dbReference>
<dbReference type="Gene3D" id="1.10.150.130">
    <property type="match status" value="1"/>
</dbReference>